<feature type="domain" description="UBC core" evidence="6">
    <location>
        <begin position="37"/>
        <end position="186"/>
    </location>
</feature>
<dbReference type="GO" id="GO:0005524">
    <property type="term" value="F:ATP binding"/>
    <property type="evidence" value="ECO:0007669"/>
    <property type="project" value="UniProtKB-UniRule"/>
</dbReference>
<dbReference type="InterPro" id="IPR016135">
    <property type="entry name" value="UBQ-conjugating_enzyme/RWD"/>
</dbReference>
<dbReference type="Gene3D" id="3.10.110.10">
    <property type="entry name" value="Ubiquitin Conjugating Enzyme"/>
    <property type="match status" value="1"/>
</dbReference>
<dbReference type="GO" id="GO:0016740">
    <property type="term" value="F:transferase activity"/>
    <property type="evidence" value="ECO:0007669"/>
    <property type="project" value="UniProtKB-KW"/>
</dbReference>
<comment type="similarity">
    <text evidence="4">Belongs to the ubiquitin-conjugating enzyme family.</text>
</comment>
<sequence>MFQYPAAAAATTTTTFQYPAAAAPPPPPPLPPRGQGYSVLNIKHAIKKLSFHIVLQAAVAMVVVVAAAVLLLLLNFETFEETPYRGGHFYLRIDFTADYPFRPPKIWFQTKVFHPNIDKEGKICIDFLQDEWKPSYSIGYILMAICSLLLEPNLDNPISEEVADMCMNNPEEFRKIAEQWTAEYAS</sequence>
<evidence type="ECO:0000256" key="1">
    <source>
        <dbReference type="ARBA" id="ARBA00022679"/>
    </source>
</evidence>
<keyword evidence="5" id="KW-1133">Transmembrane helix</keyword>
<dbReference type="PANTHER" id="PTHR24068">
    <property type="entry name" value="UBIQUITIN-CONJUGATING ENZYME E2"/>
    <property type="match status" value="1"/>
</dbReference>
<feature type="active site" description="Glycyl thioester intermediate" evidence="3">
    <location>
        <position position="124"/>
    </location>
</feature>
<keyword evidence="5" id="KW-0472">Membrane</keyword>
<dbReference type="EMBL" id="VSWD01000010">
    <property type="protein sequence ID" value="KAK3090555.1"/>
    <property type="molecule type" value="Genomic_DNA"/>
</dbReference>
<proteinExistence type="inferred from homology"/>
<accession>A0AA88XY74</accession>
<dbReference type="Proteomes" id="UP001186944">
    <property type="component" value="Unassembled WGS sequence"/>
</dbReference>
<keyword evidence="1" id="KW-0808">Transferase</keyword>
<evidence type="ECO:0000256" key="3">
    <source>
        <dbReference type="PROSITE-ProRule" id="PRU10133"/>
    </source>
</evidence>
<dbReference type="PROSITE" id="PS00183">
    <property type="entry name" value="UBC_1"/>
    <property type="match status" value="1"/>
</dbReference>
<reference evidence="7" key="1">
    <citation type="submission" date="2019-08" db="EMBL/GenBank/DDBJ databases">
        <title>The improved chromosome-level genome for the pearl oyster Pinctada fucata martensii using PacBio sequencing and Hi-C.</title>
        <authorList>
            <person name="Zheng Z."/>
        </authorList>
    </citation>
    <scope>NUCLEOTIDE SEQUENCE</scope>
    <source>
        <strain evidence="7">ZZ-2019</strain>
        <tissue evidence="7">Adductor muscle</tissue>
    </source>
</reference>
<evidence type="ECO:0000256" key="5">
    <source>
        <dbReference type="SAM" id="Phobius"/>
    </source>
</evidence>
<evidence type="ECO:0000313" key="7">
    <source>
        <dbReference type="EMBL" id="KAK3090555.1"/>
    </source>
</evidence>
<keyword evidence="4" id="KW-0547">Nucleotide-binding</keyword>
<dbReference type="SMART" id="SM00212">
    <property type="entry name" value="UBCc"/>
    <property type="match status" value="1"/>
</dbReference>
<keyword evidence="4" id="KW-0067">ATP-binding</keyword>
<comment type="caution">
    <text evidence="7">The sequence shown here is derived from an EMBL/GenBank/DDBJ whole genome shotgun (WGS) entry which is preliminary data.</text>
</comment>
<protein>
    <recommendedName>
        <fullName evidence="6">UBC core domain-containing protein</fullName>
    </recommendedName>
</protein>
<keyword evidence="2 4" id="KW-0833">Ubl conjugation pathway</keyword>
<gene>
    <name evidence="7" type="ORF">FSP39_012643</name>
</gene>
<name>A0AA88XY74_PINIB</name>
<evidence type="ECO:0000313" key="8">
    <source>
        <dbReference type="Proteomes" id="UP001186944"/>
    </source>
</evidence>
<evidence type="ECO:0000256" key="4">
    <source>
        <dbReference type="RuleBase" id="RU362109"/>
    </source>
</evidence>
<dbReference type="AlphaFoldDB" id="A0AA88XY74"/>
<dbReference type="InterPro" id="IPR023313">
    <property type="entry name" value="UBQ-conjugating_AS"/>
</dbReference>
<evidence type="ECO:0000256" key="2">
    <source>
        <dbReference type="ARBA" id="ARBA00022786"/>
    </source>
</evidence>
<dbReference type="Pfam" id="PF00179">
    <property type="entry name" value="UQ_con"/>
    <property type="match status" value="1"/>
</dbReference>
<keyword evidence="8" id="KW-1185">Reference proteome</keyword>
<keyword evidence="5" id="KW-0812">Transmembrane</keyword>
<organism evidence="7 8">
    <name type="scientific">Pinctada imbricata</name>
    <name type="common">Atlantic pearl-oyster</name>
    <name type="synonym">Pinctada martensii</name>
    <dbReference type="NCBI Taxonomy" id="66713"/>
    <lineage>
        <taxon>Eukaryota</taxon>
        <taxon>Metazoa</taxon>
        <taxon>Spiralia</taxon>
        <taxon>Lophotrochozoa</taxon>
        <taxon>Mollusca</taxon>
        <taxon>Bivalvia</taxon>
        <taxon>Autobranchia</taxon>
        <taxon>Pteriomorphia</taxon>
        <taxon>Pterioida</taxon>
        <taxon>Pterioidea</taxon>
        <taxon>Pteriidae</taxon>
        <taxon>Pinctada</taxon>
    </lineage>
</organism>
<dbReference type="SUPFAM" id="SSF54495">
    <property type="entry name" value="UBC-like"/>
    <property type="match status" value="1"/>
</dbReference>
<dbReference type="PROSITE" id="PS50127">
    <property type="entry name" value="UBC_2"/>
    <property type="match status" value="1"/>
</dbReference>
<dbReference type="InterPro" id="IPR000608">
    <property type="entry name" value="UBC"/>
</dbReference>
<feature type="transmembrane region" description="Helical" evidence="5">
    <location>
        <begin position="53"/>
        <end position="76"/>
    </location>
</feature>
<evidence type="ECO:0000259" key="6">
    <source>
        <dbReference type="PROSITE" id="PS50127"/>
    </source>
</evidence>